<keyword evidence="6" id="KW-0238">DNA-binding</keyword>
<organism evidence="13 14">
    <name type="scientific">Lasius niger</name>
    <name type="common">Black garden ant</name>
    <dbReference type="NCBI Taxonomy" id="67767"/>
    <lineage>
        <taxon>Eukaryota</taxon>
        <taxon>Metazoa</taxon>
        <taxon>Ecdysozoa</taxon>
        <taxon>Arthropoda</taxon>
        <taxon>Hexapoda</taxon>
        <taxon>Insecta</taxon>
        <taxon>Pterygota</taxon>
        <taxon>Neoptera</taxon>
        <taxon>Endopterygota</taxon>
        <taxon>Hymenoptera</taxon>
        <taxon>Apocrita</taxon>
        <taxon>Aculeata</taxon>
        <taxon>Formicoidea</taxon>
        <taxon>Formicidae</taxon>
        <taxon>Formicinae</taxon>
        <taxon>Lasius</taxon>
        <taxon>Lasius</taxon>
    </lineage>
</organism>
<feature type="compositionally biased region" description="Basic and acidic residues" evidence="11">
    <location>
        <begin position="1317"/>
        <end position="1335"/>
    </location>
</feature>
<dbReference type="GO" id="GO:0000978">
    <property type="term" value="F:RNA polymerase II cis-regulatory region sequence-specific DNA binding"/>
    <property type="evidence" value="ECO:0007669"/>
    <property type="project" value="TreeGrafter"/>
</dbReference>
<dbReference type="FunFam" id="3.30.160.60:FF:000875">
    <property type="entry name" value="zinc finger protein 236 isoform X7"/>
    <property type="match status" value="1"/>
</dbReference>
<feature type="domain" description="C2H2-type" evidence="12">
    <location>
        <begin position="1524"/>
        <end position="1558"/>
    </location>
</feature>
<dbReference type="FunFam" id="3.30.160.60:FF:002343">
    <property type="entry name" value="Zinc finger protein 33A"/>
    <property type="match status" value="1"/>
</dbReference>
<feature type="domain" description="C2H2-type" evidence="12">
    <location>
        <begin position="1905"/>
        <end position="1932"/>
    </location>
</feature>
<evidence type="ECO:0000259" key="12">
    <source>
        <dbReference type="PROSITE" id="PS50157"/>
    </source>
</evidence>
<dbReference type="SMART" id="SM00355">
    <property type="entry name" value="ZnF_C2H2"/>
    <property type="match status" value="19"/>
</dbReference>
<sequence length="2155" mass="249092">MDLKTKQMRELLEPLQQQISKLHSLLTNVSINSSEILVTKSTLFEQLHSLTQRFKNLASNDNCDHEEANVKFIDTATNSKHISPLKDIDELIKDLKSNDINKHTTELLLNNFTLALRALEDLECLPLKQRLQDCLDYVREMSTANEIEDLQNIKELGTSILEVLEPLQKYRRSLVSAFLSEKLALYSSQLCTSFEMLVQLAQEQHRLNAPIYASKKYICERMCTCCEMILNLLNGSNPSLEEETFEKENHFVYRMDLALDIILEMSNKTHQEQLSECAELWLRLENVFSHAMAITQVCQLYNFKAITGSCQSIVLEYEKLKQQLLSETPDPALNNLFMHTLTDALYRLERKVNIAVLTLAMEVFSNPYAALRKLVMTCGNSLSAKTRSKSDLKNLIEDFDQLFDQTMQIGIFAIACCKDMNRNNKIRNCLAGFESLETELISAITSFYLHPDNKEMRSSVKLLTTQWQREMNKFQNVVNLIINSAAFCEIVMDSLQERITAISDCLDNRQPVTQLQVQGIVQRASTLSSQVTTIVNDIGIENIDRHTIMMTRELKAAIFEANKAAKTLLIENATEPQQLRVIKRCELILNVVQRLHPVLCIIMNNTTHEKSVRTQGDSSHGISNIVNFPSTIYGLPRDENSIVYIRTPYTVKAYKSQVSIQSANSIMPKPSDLSYLIPYIRSGRTLRSEHSIMYNTPHKNKDAIEPVVKSDISLRNLSSIRQHLFSRDSFKVHNIDISEDSMDLTAILEKITLSSTSGHATFASCKSLKAQNMSSESANKEIASNTTVEKLSGTVKRETKNCANKSAITEKVRDCTISGGGDASLVMETCQKLNSVQLSSNKIQKLTLEKQEMLPGDGLPAQVCCVCADKLESAYEFKLQVEQADSVLRNRFVGGIIKEELFLNEVEIHLDADCDRNDIEEMNVNTDYESTVAVLSEESDVDKNFLKEQLMILEDEKLTHTEEMQQDLEQDHSQEITQEVSQSIVEEQQELVDTKDNDMSSTINESRNQKLCMNENIIPSYIEAIPTEEHDYIMQQQCVLPAEQFPLQESIQMDTQVEQSIVECQETLSEFNQENQVEQIEENEAEQIEENQAEQIQEYQVEQIQEYQAEQIEETQVEQIQETQLEQIQETQVEQIQENQSEQNQTDDKKFFNEEMSTTDNEPAVGQDSPQNETRRSKRRLARRTFAERDSDEENYFENLNLSSRLKKAQADKAEKIFFMCYLCDKQFLSKSVLKEHMHSHEEVRKALSLKKTPEKPQKMQTNISATKTPPSGKKANKCPYCGKEYLYIISFTKHIKQHEREREEAKEDPMPLEISFHEDEHSLDFDGNTSDRECRRRTRRGSTADGNDDATTSDNEHDKRRKRNRVEFACDKCPEKFDTKRSLQKHSLTHVSFKCNLCHDEYDSLEQLRNHRTKHVIEGVLTEQDLEEDMKQMMAKSVENYDDEDNKNDEEEEDNDGEFIEHAKELKCQKCPMTFSRKKLLSRHMEAAHSGTNSYDCKICRQQFTRKDLLRRHAEQHARVKTYKCTQCNKTFGNELTLRNHLVATNHKTFIHGQEYDPNKRIKRVAARAAQKIIDKIKTEDGLEDYDDDNDNVDYDAKLDGHYYRRKRDATPKKYNCKKDLECATCNKRYSSKQALTKHMEQHVKDEKAAEKLKKATSEKKETQKSNNMTGDNDDDDDDSDFESGLDWPMDSHECVTCKKRYSTKKSLLRHQLLHEEPNFECDICNVKFYRKDKLKAHYDKCSEKNPDQVRKCNICGDSFENNEILREHRAKHVTEGILTEEDLRDIEPKPEEKKPGEKIGRKRRTDIVGLECTECNKQYTSRKGLLRHIQVHEGKKYLCDICPKKFYRREHLKIHVAKHNMIKPYKCTRCTKRFIKEEQLNNHLSKHDRTFKKNKETDSSKRFLCEICSKSFTQSTTLIAHLRAHNGIKPYVCEVCSRPFTTNAYLKMHMRTHTQERPYICQYCSRAFARADTLANHLTSHTGEAKYHCKCCPKNFRRLKSLKEHMFIHTGQRPYECPTCDRKFNNNGSRYAHSKRCKQNLLQNQNRAQQMMQQQAQPQQQQQQPQQVQIQVQQQPQSIRMHQTTLGQAQIVKAQSIKTIAIARQEPTTVATTQQAMMQQEILMPLILPLTVTLTDVGDEVILPEGTKIFTTS</sequence>
<dbReference type="Pfam" id="PF13912">
    <property type="entry name" value="zf-C2H2_6"/>
    <property type="match status" value="1"/>
</dbReference>
<gene>
    <name evidence="13" type="ORF">RF55_5283</name>
</gene>
<dbReference type="Pfam" id="PF12874">
    <property type="entry name" value="zf-met"/>
    <property type="match status" value="2"/>
</dbReference>
<evidence type="ECO:0000256" key="6">
    <source>
        <dbReference type="ARBA" id="ARBA00023125"/>
    </source>
</evidence>
<evidence type="ECO:0000256" key="10">
    <source>
        <dbReference type="SAM" id="Coils"/>
    </source>
</evidence>
<dbReference type="Gene3D" id="1.20.120.810">
    <property type="entry name" value="Vinculin, Vh2 four-helix bundle"/>
    <property type="match status" value="1"/>
</dbReference>
<comment type="similarity">
    <text evidence="8">Belongs to the snail C2H2-type zinc-finger protein family.</text>
</comment>
<feature type="region of interest" description="Disordered" evidence="11">
    <location>
        <begin position="1638"/>
        <end position="1684"/>
    </location>
</feature>
<evidence type="ECO:0000256" key="1">
    <source>
        <dbReference type="ARBA" id="ARBA00004123"/>
    </source>
</evidence>
<dbReference type="InterPro" id="IPR008837">
    <property type="entry name" value="Serendipity_A"/>
</dbReference>
<dbReference type="InterPro" id="IPR036236">
    <property type="entry name" value="Znf_C2H2_sf"/>
</dbReference>
<dbReference type="GO" id="GO:0005634">
    <property type="term" value="C:nucleus"/>
    <property type="evidence" value="ECO:0007669"/>
    <property type="project" value="UniProtKB-SubCell"/>
</dbReference>
<evidence type="ECO:0000256" key="8">
    <source>
        <dbReference type="ARBA" id="ARBA00037948"/>
    </source>
</evidence>
<feature type="domain" description="C2H2-type" evidence="12">
    <location>
        <begin position="1961"/>
        <end position="1988"/>
    </location>
</feature>
<evidence type="ECO:0000256" key="7">
    <source>
        <dbReference type="ARBA" id="ARBA00023242"/>
    </source>
</evidence>
<keyword evidence="5" id="KW-0862">Zinc</keyword>
<feature type="domain" description="C2H2-type" evidence="12">
    <location>
        <begin position="1219"/>
        <end position="1246"/>
    </location>
</feature>
<feature type="compositionally biased region" description="Basic and acidic residues" evidence="11">
    <location>
        <begin position="1639"/>
        <end position="1665"/>
    </location>
</feature>
<dbReference type="Proteomes" id="UP000036403">
    <property type="component" value="Unassembled WGS sequence"/>
</dbReference>
<feature type="domain" description="C2H2-type" evidence="12">
    <location>
        <begin position="1812"/>
        <end position="1839"/>
    </location>
</feature>
<dbReference type="Pfam" id="PF05482">
    <property type="entry name" value="Serendipity_A"/>
    <property type="match status" value="1"/>
</dbReference>
<dbReference type="InterPro" id="IPR013087">
    <property type="entry name" value="Znf_C2H2_type"/>
</dbReference>
<feature type="compositionally biased region" description="Polar residues" evidence="11">
    <location>
        <begin position="1259"/>
        <end position="1270"/>
    </location>
</feature>
<dbReference type="Pfam" id="PF00096">
    <property type="entry name" value="zf-C2H2"/>
    <property type="match status" value="8"/>
</dbReference>
<evidence type="ECO:0000256" key="2">
    <source>
        <dbReference type="ARBA" id="ARBA00022723"/>
    </source>
</evidence>
<feature type="domain" description="C2H2-type" evidence="12">
    <location>
        <begin position="1867"/>
        <end position="1889"/>
    </location>
</feature>
<feature type="domain" description="C2H2-type" evidence="12">
    <location>
        <begin position="1467"/>
        <end position="1495"/>
    </location>
</feature>
<feature type="domain" description="C2H2-type" evidence="12">
    <location>
        <begin position="1839"/>
        <end position="1866"/>
    </location>
</feature>
<feature type="domain" description="C2H2-type" evidence="12">
    <location>
        <begin position="1622"/>
        <end position="1649"/>
    </location>
</feature>
<dbReference type="InterPro" id="IPR012934">
    <property type="entry name" value="Znf_AD"/>
</dbReference>
<dbReference type="Gene3D" id="3.30.160.60">
    <property type="entry name" value="Classic Zinc Finger"/>
    <property type="match status" value="13"/>
</dbReference>
<feature type="domain" description="C2H2-type" evidence="12">
    <location>
        <begin position="1369"/>
        <end position="1396"/>
    </location>
</feature>
<dbReference type="PROSITE" id="PS00028">
    <property type="entry name" value="ZINC_FINGER_C2H2_1"/>
    <property type="match status" value="17"/>
</dbReference>
<dbReference type="PANTHER" id="PTHR24388">
    <property type="entry name" value="ZINC FINGER PROTEIN"/>
    <property type="match status" value="1"/>
</dbReference>
<keyword evidence="7" id="KW-0539">Nucleus</keyword>
<protein>
    <submittedName>
        <fullName evidence="13">Zinc finger protein xfin-like protein</fullName>
    </submittedName>
</protein>
<feature type="domain" description="C2H2-type" evidence="12">
    <location>
        <begin position="1694"/>
        <end position="1721"/>
    </location>
</feature>
<feature type="region of interest" description="Disordered" evidence="11">
    <location>
        <begin position="1317"/>
        <end position="1362"/>
    </location>
</feature>
<feature type="domain" description="C2H2-type" evidence="12">
    <location>
        <begin position="1752"/>
        <end position="1779"/>
    </location>
</feature>
<dbReference type="GO" id="GO:0008270">
    <property type="term" value="F:zinc ion binding"/>
    <property type="evidence" value="ECO:0007669"/>
    <property type="project" value="UniProtKB-KW"/>
</dbReference>
<evidence type="ECO:0000313" key="14">
    <source>
        <dbReference type="Proteomes" id="UP000036403"/>
    </source>
</evidence>
<feature type="region of interest" description="Disordered" evidence="11">
    <location>
        <begin position="1253"/>
        <end position="1275"/>
    </location>
</feature>
<reference evidence="13 14" key="1">
    <citation type="submission" date="2015-04" db="EMBL/GenBank/DDBJ databases">
        <title>Lasius niger genome sequencing.</title>
        <authorList>
            <person name="Konorov E.A."/>
            <person name="Nikitin M.A."/>
            <person name="Kirill M.V."/>
            <person name="Chang P."/>
        </authorList>
    </citation>
    <scope>NUCLEOTIDE SEQUENCE [LARGE SCALE GENOMIC DNA]</scope>
    <source>
        <tissue evidence="13">Whole</tissue>
    </source>
</reference>
<evidence type="ECO:0000256" key="5">
    <source>
        <dbReference type="ARBA" id="ARBA00022833"/>
    </source>
</evidence>
<dbReference type="PROSITE" id="PS50157">
    <property type="entry name" value="ZINC_FINGER_C2H2_2"/>
    <property type="match status" value="17"/>
</dbReference>
<keyword evidence="14" id="KW-1185">Reference proteome</keyword>
<accession>A0A0J7KW82</accession>
<evidence type="ECO:0000256" key="11">
    <source>
        <dbReference type="SAM" id="MobiDB-lite"/>
    </source>
</evidence>
<dbReference type="GO" id="GO:0000981">
    <property type="term" value="F:DNA-binding transcription factor activity, RNA polymerase II-specific"/>
    <property type="evidence" value="ECO:0007669"/>
    <property type="project" value="TreeGrafter"/>
</dbReference>
<evidence type="ECO:0000313" key="13">
    <source>
        <dbReference type="EMBL" id="KMQ94556.1"/>
    </source>
</evidence>
<keyword evidence="4 9" id="KW-0863">Zinc-finger</keyword>
<feature type="domain" description="C2H2-type" evidence="12">
    <location>
        <begin position="1989"/>
        <end position="2016"/>
    </location>
</feature>
<feature type="domain" description="C2H2-type" evidence="12">
    <location>
        <begin position="1933"/>
        <end position="1960"/>
    </location>
</feature>
<dbReference type="SUPFAM" id="SSF57667">
    <property type="entry name" value="beta-beta-alpha zinc fingers"/>
    <property type="match status" value="8"/>
</dbReference>
<dbReference type="EMBL" id="LBMM01002635">
    <property type="protein sequence ID" value="KMQ94556.1"/>
    <property type="molecule type" value="Genomic_DNA"/>
</dbReference>
<dbReference type="GO" id="GO:0016020">
    <property type="term" value="C:membrane"/>
    <property type="evidence" value="ECO:0007669"/>
    <property type="project" value="InterPro"/>
</dbReference>
<dbReference type="GO" id="GO:0005737">
    <property type="term" value="C:cytoplasm"/>
    <property type="evidence" value="ECO:0007669"/>
    <property type="project" value="InterPro"/>
</dbReference>
<feature type="domain" description="C2H2-type" evidence="12">
    <location>
        <begin position="1721"/>
        <end position="1748"/>
    </location>
</feature>
<dbReference type="GO" id="GO:0007349">
    <property type="term" value="P:cellularization"/>
    <property type="evidence" value="ECO:0007669"/>
    <property type="project" value="InterPro"/>
</dbReference>
<dbReference type="PANTHER" id="PTHR24388:SF54">
    <property type="entry name" value="PROTEIN ESCARGOT"/>
    <property type="match status" value="1"/>
</dbReference>
<evidence type="ECO:0000256" key="3">
    <source>
        <dbReference type="ARBA" id="ARBA00022737"/>
    </source>
</evidence>
<dbReference type="SMART" id="SM00868">
    <property type="entry name" value="zf-AD"/>
    <property type="match status" value="1"/>
</dbReference>
<feature type="region of interest" description="Disordered" evidence="11">
    <location>
        <begin position="1157"/>
        <end position="1186"/>
    </location>
</feature>
<dbReference type="PaxDb" id="67767-A0A0J7KW82"/>
<dbReference type="OrthoDB" id="6077919at2759"/>
<feature type="domain" description="C2H2-type" evidence="12">
    <location>
        <begin position="1496"/>
        <end position="1523"/>
    </location>
</feature>
<evidence type="ECO:0000256" key="9">
    <source>
        <dbReference type="PROSITE-ProRule" id="PRU00042"/>
    </source>
</evidence>
<evidence type="ECO:0000256" key="4">
    <source>
        <dbReference type="ARBA" id="ARBA00022771"/>
    </source>
</evidence>
<feature type="domain" description="C2H2-type" evidence="12">
    <location>
        <begin position="1277"/>
        <end position="1304"/>
    </location>
</feature>
<comment type="subcellular location">
    <subcellularLocation>
        <location evidence="1">Nucleus</location>
    </subcellularLocation>
</comment>
<keyword evidence="2" id="KW-0479">Metal-binding</keyword>
<dbReference type="InterPro" id="IPR050527">
    <property type="entry name" value="Snail/Krueppel_Znf"/>
</dbReference>
<proteinExistence type="inferred from homology"/>
<comment type="caution">
    <text evidence="13">The sequence shown here is derived from an EMBL/GenBank/DDBJ whole genome shotgun (WGS) entry which is preliminary data.</text>
</comment>
<keyword evidence="3" id="KW-0677">Repeat</keyword>
<feature type="compositionally biased region" description="Acidic residues" evidence="11">
    <location>
        <begin position="1673"/>
        <end position="1684"/>
    </location>
</feature>
<keyword evidence="10" id="KW-0175">Coiled coil</keyword>
<name>A0A0J7KW82_LASNI</name>
<dbReference type="STRING" id="67767.A0A0J7KW82"/>
<feature type="coiled-coil region" evidence="10">
    <location>
        <begin position="1071"/>
        <end position="1145"/>
    </location>
</feature>